<sequence>MARFWIVPAALALGLAVTACSGVTMKPGDQLRNNREIRPGPGFLTGPEGEFVIFRVEGEEAAAQADPQAGSENHTASE</sequence>
<comment type="caution">
    <text evidence="1">The sequence shown here is derived from an EMBL/GenBank/DDBJ whole genome shotgun (WGS) entry which is preliminary data.</text>
</comment>
<accession>A0A967EX59</accession>
<protein>
    <submittedName>
        <fullName evidence="1">Uncharacterized protein</fullName>
    </submittedName>
</protein>
<name>A0A967EX59_9PROT</name>
<evidence type="ECO:0000313" key="1">
    <source>
        <dbReference type="EMBL" id="NIA67850.1"/>
    </source>
</evidence>
<organism evidence="1 2">
    <name type="scientific">Pelagibius litoralis</name>
    <dbReference type="NCBI Taxonomy" id="374515"/>
    <lineage>
        <taxon>Bacteria</taxon>
        <taxon>Pseudomonadati</taxon>
        <taxon>Pseudomonadota</taxon>
        <taxon>Alphaproteobacteria</taxon>
        <taxon>Rhodospirillales</taxon>
        <taxon>Rhodovibrionaceae</taxon>
        <taxon>Pelagibius</taxon>
    </lineage>
</organism>
<dbReference type="RefSeq" id="WP_167221849.1">
    <property type="nucleotide sequence ID" value="NZ_JAAQPH010000003.1"/>
</dbReference>
<dbReference type="AlphaFoldDB" id="A0A967EX59"/>
<proteinExistence type="predicted"/>
<dbReference type="EMBL" id="JAAQPH010000003">
    <property type="protein sequence ID" value="NIA67850.1"/>
    <property type="molecule type" value="Genomic_DNA"/>
</dbReference>
<reference evidence="1" key="1">
    <citation type="submission" date="2020-03" db="EMBL/GenBank/DDBJ databases">
        <title>Genome of Pelagibius litoralis DSM 21314T.</title>
        <authorList>
            <person name="Wang G."/>
        </authorList>
    </citation>
    <scope>NUCLEOTIDE SEQUENCE</scope>
    <source>
        <strain evidence="1">DSM 21314</strain>
    </source>
</reference>
<dbReference type="PROSITE" id="PS51257">
    <property type="entry name" value="PROKAR_LIPOPROTEIN"/>
    <property type="match status" value="1"/>
</dbReference>
<gene>
    <name evidence="1" type="ORF">HBA54_04530</name>
</gene>
<evidence type="ECO:0000313" key="2">
    <source>
        <dbReference type="Proteomes" id="UP000761264"/>
    </source>
</evidence>
<dbReference type="Proteomes" id="UP000761264">
    <property type="component" value="Unassembled WGS sequence"/>
</dbReference>
<keyword evidence="2" id="KW-1185">Reference proteome</keyword>